<comment type="caution">
    <text evidence="1">The sequence shown here is derived from an EMBL/GenBank/DDBJ whole genome shotgun (WGS) entry which is preliminary data.</text>
</comment>
<gene>
    <name evidence="1" type="ORF">BpHYR1_036925</name>
</gene>
<evidence type="ECO:0000313" key="1">
    <source>
        <dbReference type="EMBL" id="RNA27972.1"/>
    </source>
</evidence>
<keyword evidence="2" id="KW-1185">Reference proteome</keyword>
<dbReference type="EMBL" id="REGN01002462">
    <property type="protein sequence ID" value="RNA27972.1"/>
    <property type="molecule type" value="Genomic_DNA"/>
</dbReference>
<name>A0A3M7RWV6_BRAPC</name>
<protein>
    <submittedName>
        <fullName evidence="1">Uncharacterized protein</fullName>
    </submittedName>
</protein>
<proteinExistence type="predicted"/>
<organism evidence="1 2">
    <name type="scientific">Brachionus plicatilis</name>
    <name type="common">Marine rotifer</name>
    <name type="synonym">Brachionus muelleri</name>
    <dbReference type="NCBI Taxonomy" id="10195"/>
    <lineage>
        <taxon>Eukaryota</taxon>
        <taxon>Metazoa</taxon>
        <taxon>Spiralia</taxon>
        <taxon>Gnathifera</taxon>
        <taxon>Rotifera</taxon>
        <taxon>Eurotatoria</taxon>
        <taxon>Monogononta</taxon>
        <taxon>Pseudotrocha</taxon>
        <taxon>Ploima</taxon>
        <taxon>Brachionidae</taxon>
        <taxon>Brachionus</taxon>
    </lineage>
</organism>
<dbReference type="AlphaFoldDB" id="A0A3M7RWV6"/>
<sequence>MCTFILPILGLYSDSILIMMSEFHRADGFDYEADFDVIMTNLEHNVHTVNELSKDSSLTENQVSKLNYIMTTIMKSETTIKGSFGNEAISQFVIKSVQATSLDRASIIEPYVSEFLNSNEYESFVLELDLTKSQFDAVLQKIIHKYDLNKIDTKINKKFFKNKSNLIDSVGIKYLDKIGKFDGDLKNLMDSFRLILLAIKSKEELLSDEVTDLLSDGRCFESKLFDLQLKLINDENLTNLVTKKVQPLISNENLCLSSNLNELTDNYKHTLAEKDLEIYSKLRQLDPELNCLLFSRVSKLSKSNDLEQKQAKISDFIALKIEETIMINSMRNFPIKRKLLEKYESFDSNVYDPVYMLANLYDLLDYVANLFSQVEKLKIKSSKCLKLNCIMGMITSFYMSLFKKLNVDVEHLVEDNTD</sequence>
<evidence type="ECO:0000313" key="2">
    <source>
        <dbReference type="Proteomes" id="UP000276133"/>
    </source>
</evidence>
<reference evidence="1 2" key="1">
    <citation type="journal article" date="2018" name="Sci. Rep.">
        <title>Genomic signatures of local adaptation to the degree of environmental predictability in rotifers.</title>
        <authorList>
            <person name="Franch-Gras L."/>
            <person name="Hahn C."/>
            <person name="Garcia-Roger E.M."/>
            <person name="Carmona M.J."/>
            <person name="Serra M."/>
            <person name="Gomez A."/>
        </authorList>
    </citation>
    <scope>NUCLEOTIDE SEQUENCE [LARGE SCALE GENOMIC DNA]</scope>
    <source>
        <strain evidence="1">HYR1</strain>
    </source>
</reference>
<accession>A0A3M7RWV6</accession>
<dbReference type="Proteomes" id="UP000276133">
    <property type="component" value="Unassembled WGS sequence"/>
</dbReference>